<reference evidence="1" key="1">
    <citation type="submission" date="2021-11" db="EMBL/GenBank/DDBJ databases">
        <title>Fusarium solani-melongenae Genome sequencing and assembly.</title>
        <authorList>
            <person name="Xie S."/>
            <person name="Huang L."/>
            <person name="Zhang X."/>
        </authorList>
    </citation>
    <scope>NUCLEOTIDE SEQUENCE</scope>
    <source>
        <strain evidence="1">CRI 24-3</strain>
    </source>
</reference>
<proteinExistence type="predicted"/>
<accession>A0ACD3ZIA5</accession>
<sequence length="148" mass="16542">MGMQMDDVPTSEPDPGNLESTKAFPNLEKFDLLLCNAAVQRTHQRTWRERRKATRLTLTQLALGLEHLNNGGTMVVLLHKLNSWPCFTSPEPSSFYLVAKNIQADSTLAKALVLEWKKRYKVATVGTDEKSPDGSKDNGNDCVGRRVL</sequence>
<dbReference type="EMBL" id="CP090038">
    <property type="protein sequence ID" value="UPL00582.1"/>
    <property type="molecule type" value="Genomic_DNA"/>
</dbReference>
<evidence type="ECO:0000313" key="1">
    <source>
        <dbReference type="EMBL" id="UPL00582.1"/>
    </source>
</evidence>
<dbReference type="Proteomes" id="UP000830768">
    <property type="component" value="Chromosome 10"/>
</dbReference>
<evidence type="ECO:0000313" key="2">
    <source>
        <dbReference type="Proteomes" id="UP000830768"/>
    </source>
</evidence>
<name>A0ACD3ZIA5_FUSSC</name>
<gene>
    <name evidence="1" type="ORF">LCI18_011516</name>
</gene>
<protein>
    <submittedName>
        <fullName evidence="1">Uncharacterized protein</fullName>
    </submittedName>
</protein>
<keyword evidence="2" id="KW-1185">Reference proteome</keyword>
<organism evidence="1 2">
    <name type="scientific">Fusarium solani subsp. cucurbitae</name>
    <name type="common">Neocosmosporum cucurbitae</name>
    <dbReference type="NCBI Taxonomy" id="2747967"/>
    <lineage>
        <taxon>Eukaryota</taxon>
        <taxon>Fungi</taxon>
        <taxon>Dikarya</taxon>
        <taxon>Ascomycota</taxon>
        <taxon>Pezizomycotina</taxon>
        <taxon>Sordariomycetes</taxon>
        <taxon>Hypocreomycetidae</taxon>
        <taxon>Hypocreales</taxon>
        <taxon>Nectriaceae</taxon>
        <taxon>Fusarium</taxon>
        <taxon>Fusarium solani species complex</taxon>
    </lineage>
</organism>